<dbReference type="EMBL" id="JANBUN010000437">
    <property type="protein sequence ID" value="KAJ2803785.1"/>
    <property type="molecule type" value="Genomic_DNA"/>
</dbReference>
<keyword evidence="2" id="KW-1185">Reference proteome</keyword>
<evidence type="ECO:0000313" key="1">
    <source>
        <dbReference type="EMBL" id="KAJ2803785.1"/>
    </source>
</evidence>
<name>A0ACC1L8W6_9FUNG</name>
<proteinExistence type="predicted"/>
<reference evidence="1" key="1">
    <citation type="submission" date="2022-07" db="EMBL/GenBank/DDBJ databases">
        <title>Phylogenomic reconstructions and comparative analyses of Kickxellomycotina fungi.</title>
        <authorList>
            <person name="Reynolds N.K."/>
            <person name="Stajich J.E."/>
            <person name="Barry K."/>
            <person name="Grigoriev I.V."/>
            <person name="Crous P."/>
            <person name="Smith M.E."/>
        </authorList>
    </citation>
    <scope>NUCLEOTIDE SEQUENCE</scope>
    <source>
        <strain evidence="1">BCRC 34780</strain>
    </source>
</reference>
<dbReference type="Proteomes" id="UP001140087">
    <property type="component" value="Unassembled WGS sequence"/>
</dbReference>
<evidence type="ECO:0000313" key="2">
    <source>
        <dbReference type="Proteomes" id="UP001140087"/>
    </source>
</evidence>
<organism evidence="1 2">
    <name type="scientific">Coemansia helicoidea</name>
    <dbReference type="NCBI Taxonomy" id="1286919"/>
    <lineage>
        <taxon>Eukaryota</taxon>
        <taxon>Fungi</taxon>
        <taxon>Fungi incertae sedis</taxon>
        <taxon>Zoopagomycota</taxon>
        <taxon>Kickxellomycotina</taxon>
        <taxon>Kickxellomycetes</taxon>
        <taxon>Kickxellales</taxon>
        <taxon>Kickxellaceae</taxon>
        <taxon>Coemansia</taxon>
    </lineage>
</organism>
<accession>A0ACC1L8W6</accession>
<protein>
    <submittedName>
        <fullName evidence="1">Uncharacterized protein</fullName>
    </submittedName>
</protein>
<comment type="caution">
    <text evidence="1">The sequence shown here is derived from an EMBL/GenBank/DDBJ whole genome shotgun (WGS) entry which is preliminary data.</text>
</comment>
<sequence>MASLQQSPTGSAPAARGAKRRAVHSDSSDDDDSLRHSMLATLASVASVSAQRVASAPAGGGSAGPSPRLVFDPVSRLPPADVVDELLQHTNMEVNFVGKIVHPKQLLEDRRCGRACPFLLLALMANNVLFSSHPTICAMGHVPAIRQLVDQAKAWAPEALENPSVRSCQALLMLAFAYLHLGRVDVSSYYSGITLQIIQQLGVCRIDGSSLGDNDDDEWASASWLEREQTRRLIWGSFTLDTYLSMMRHTAPYVLVDLSGVNRPCAQNMWHVGNDNLDSLSFPHNEFGAHPGDSEYLVRLKAMKLNGMTWCINGSAVQLNFCVLGNALLRAINDPQAPQSHVDCLVVNASRSVDDWIRTMPPLPQKSTPMELSLTLMINTVCLGLRSMITPYLLNRFRHRGADLSGAGREPLNREAADVLRGLATDAGCDQMLTDYMHCAYRHYRLARLALDMGHAEPLHMFSAYAIMICGGMFVATARTAPTQRLRDQHGAIAQFFKSRAQRGAARSALFQHTLDEIERIEHMMQFLPRRLSDDQLSEIRNILVPRSIEAAVNKQFSSLVAPALHLIRAANSSNSNGSPAQQRSASPARQSGAIPLTSNLCAIFGQSLASLSQLKSLSSRMRCPMSRKWAEPAAARVASPETQEKRDDQPPICVQDLPNYRLTFTAIASLFAGLVVAAKGESFFHYMEGDEADAAGTQQSQSQSSQKKGSSLVNILN</sequence>
<gene>
    <name evidence="1" type="ORF">H4R21_001898</name>
</gene>